<dbReference type="InterPro" id="IPR023187">
    <property type="entry name" value="Tscrpt_reg_MarR-type_CS"/>
</dbReference>
<dbReference type="PANTHER" id="PTHR39515:SF2">
    <property type="entry name" value="HTH-TYPE TRANSCRIPTIONAL REGULATOR RV0880"/>
    <property type="match status" value="1"/>
</dbReference>
<name>A0ABX1JNI3_9MICC</name>
<evidence type="ECO:0000313" key="5">
    <source>
        <dbReference type="EMBL" id="NKX50656.1"/>
    </source>
</evidence>
<dbReference type="Gene3D" id="1.10.10.10">
    <property type="entry name" value="Winged helix-like DNA-binding domain superfamily/Winged helix DNA-binding domain"/>
    <property type="match status" value="1"/>
</dbReference>
<feature type="domain" description="HTH marR-type" evidence="4">
    <location>
        <begin position="18"/>
        <end position="148"/>
    </location>
</feature>
<dbReference type="PROSITE" id="PS50995">
    <property type="entry name" value="HTH_MARR_2"/>
    <property type="match status" value="1"/>
</dbReference>
<dbReference type="Pfam" id="PF12802">
    <property type="entry name" value="MarR_2"/>
    <property type="match status" value="1"/>
</dbReference>
<protein>
    <submittedName>
        <fullName evidence="5">MarR family transcriptional regulator</fullName>
    </submittedName>
</protein>
<dbReference type="InterPro" id="IPR000835">
    <property type="entry name" value="HTH_MarR-typ"/>
</dbReference>
<evidence type="ECO:0000259" key="4">
    <source>
        <dbReference type="PROSITE" id="PS50995"/>
    </source>
</evidence>
<dbReference type="Proteomes" id="UP000523795">
    <property type="component" value="Unassembled WGS sequence"/>
</dbReference>
<proteinExistence type="predicted"/>
<keyword evidence="3" id="KW-0804">Transcription</keyword>
<evidence type="ECO:0000313" key="6">
    <source>
        <dbReference type="Proteomes" id="UP000523795"/>
    </source>
</evidence>
<evidence type="ECO:0000256" key="3">
    <source>
        <dbReference type="ARBA" id="ARBA00023163"/>
    </source>
</evidence>
<dbReference type="InterPro" id="IPR036390">
    <property type="entry name" value="WH_DNA-bd_sf"/>
</dbReference>
<dbReference type="SUPFAM" id="SSF46785">
    <property type="entry name" value="Winged helix' DNA-binding domain"/>
    <property type="match status" value="1"/>
</dbReference>
<accession>A0ABX1JNI3</accession>
<reference evidence="5 6" key="1">
    <citation type="submission" date="2020-04" db="EMBL/GenBank/DDBJ databases">
        <authorList>
            <person name="Liu S."/>
        </authorList>
    </citation>
    <scope>NUCLEOTIDE SEQUENCE [LARGE SCALE GENOMIC DNA]</scope>
    <source>
        <strain evidence="5 6">CGMCC 1.15091</strain>
    </source>
</reference>
<gene>
    <name evidence="5" type="ORF">HER39_08765</name>
</gene>
<dbReference type="InterPro" id="IPR052526">
    <property type="entry name" value="HTH-type_Bedaq_tolerance"/>
</dbReference>
<comment type="caution">
    <text evidence="5">The sequence shown here is derived from an EMBL/GenBank/DDBJ whole genome shotgun (WGS) entry which is preliminary data.</text>
</comment>
<organism evidence="5 6">
    <name type="scientific">Arthrobacter deserti</name>
    <dbReference type="NCBI Taxonomy" id="1742687"/>
    <lineage>
        <taxon>Bacteria</taxon>
        <taxon>Bacillati</taxon>
        <taxon>Actinomycetota</taxon>
        <taxon>Actinomycetes</taxon>
        <taxon>Micrococcales</taxon>
        <taxon>Micrococcaceae</taxon>
        <taxon>Arthrobacter</taxon>
    </lineage>
</organism>
<dbReference type="PROSITE" id="PS01117">
    <property type="entry name" value="HTH_MARR_1"/>
    <property type="match status" value="1"/>
</dbReference>
<evidence type="ECO:0000256" key="1">
    <source>
        <dbReference type="ARBA" id="ARBA00023015"/>
    </source>
</evidence>
<evidence type="ECO:0000256" key="2">
    <source>
        <dbReference type="ARBA" id="ARBA00023125"/>
    </source>
</evidence>
<keyword evidence="2" id="KW-0238">DNA-binding</keyword>
<dbReference type="PANTHER" id="PTHR39515">
    <property type="entry name" value="CONSERVED PROTEIN"/>
    <property type="match status" value="1"/>
</dbReference>
<dbReference type="EMBL" id="JAAZSR010000113">
    <property type="protein sequence ID" value="NKX50656.1"/>
    <property type="molecule type" value="Genomic_DNA"/>
</dbReference>
<sequence>MNVQSLSAEEALAPDVLAAELRVAVMRTSRRLRTEASGEVLPPGQYAVLAYLAGGPRTLRELADREQVQAPSMTRIVNGLVEQGLVAREPHPGDGRQVLVRMTRAGEAVLAEARSHRTAWLARRLAEFSDEVRRILSRAAHLMQEMSAR</sequence>
<keyword evidence="6" id="KW-1185">Reference proteome</keyword>
<keyword evidence="1" id="KW-0805">Transcription regulation</keyword>
<dbReference type="InterPro" id="IPR036388">
    <property type="entry name" value="WH-like_DNA-bd_sf"/>
</dbReference>
<dbReference type="SMART" id="SM00347">
    <property type="entry name" value="HTH_MARR"/>
    <property type="match status" value="1"/>
</dbReference>